<protein>
    <recommendedName>
        <fullName evidence="1">SIS domain-containing protein</fullName>
    </recommendedName>
</protein>
<dbReference type="AlphaFoldDB" id="A0A2G6KCG0"/>
<dbReference type="InterPro" id="IPR027417">
    <property type="entry name" value="P-loop_NTPase"/>
</dbReference>
<name>A0A2G6KCG0_9BACT</name>
<comment type="caution">
    <text evidence="2">The sequence shown here is derived from an EMBL/GenBank/DDBJ whole genome shotgun (WGS) entry which is preliminary data.</text>
</comment>
<dbReference type="Pfam" id="PF03668">
    <property type="entry name" value="RapZ-like_N"/>
    <property type="match status" value="1"/>
</dbReference>
<proteinExistence type="predicted"/>
<evidence type="ECO:0000259" key="1">
    <source>
        <dbReference type="PROSITE" id="PS51464"/>
    </source>
</evidence>
<dbReference type="SUPFAM" id="SSF53697">
    <property type="entry name" value="SIS domain"/>
    <property type="match status" value="1"/>
</dbReference>
<gene>
    <name evidence="2" type="ORF">CSA56_12200</name>
</gene>
<organism evidence="2 3">
    <name type="scientific">candidate division KSB3 bacterium</name>
    <dbReference type="NCBI Taxonomy" id="2044937"/>
    <lineage>
        <taxon>Bacteria</taxon>
        <taxon>candidate division KSB3</taxon>
    </lineage>
</organism>
<dbReference type="Gene3D" id="3.40.50.10490">
    <property type="entry name" value="Glucose-6-phosphate isomerase like protein, domain 1"/>
    <property type="match status" value="1"/>
</dbReference>
<dbReference type="GO" id="GO:0097367">
    <property type="term" value="F:carbohydrate derivative binding"/>
    <property type="evidence" value="ECO:0007669"/>
    <property type="project" value="InterPro"/>
</dbReference>
<dbReference type="PROSITE" id="PS51464">
    <property type="entry name" value="SIS"/>
    <property type="match status" value="1"/>
</dbReference>
<reference evidence="2 3" key="1">
    <citation type="submission" date="2017-10" db="EMBL/GenBank/DDBJ databases">
        <title>Novel microbial diversity and functional potential in the marine mammal oral microbiome.</title>
        <authorList>
            <person name="Dudek N.K."/>
            <person name="Sun C.L."/>
            <person name="Burstein D."/>
            <person name="Kantor R.S."/>
            <person name="Aliaga Goltsman D.S."/>
            <person name="Bik E.M."/>
            <person name="Thomas B.C."/>
            <person name="Banfield J.F."/>
            <person name="Relman D.A."/>
        </authorList>
    </citation>
    <scope>NUCLEOTIDE SEQUENCE [LARGE SCALE GENOMIC DNA]</scope>
    <source>
        <strain evidence="2">DOLJORAL78_47_16</strain>
    </source>
</reference>
<evidence type="ECO:0000313" key="3">
    <source>
        <dbReference type="Proteomes" id="UP000230821"/>
    </source>
</evidence>
<dbReference type="SUPFAM" id="SSF52540">
    <property type="entry name" value="P-loop containing nucleoside triphosphate hydrolases"/>
    <property type="match status" value="1"/>
</dbReference>
<evidence type="ECO:0000313" key="2">
    <source>
        <dbReference type="EMBL" id="PIE33325.1"/>
    </source>
</evidence>
<dbReference type="InterPro" id="IPR053930">
    <property type="entry name" value="RapZ-like_N"/>
</dbReference>
<accession>A0A2G6KCG0</accession>
<sequence length="566" mass="62867">MNVASDRPLMDMTQWLPISKPMALPRSVTLVGPSGSGITTVTKELESMGYEVIQPALLEAIHDDAQRSQLHAYIPKIWEALDQGVPLEKLADYAENLCQEVQKCQGNITIFLYSAIPVLTKRQEESRLKTRLSQEYNLPHQQALQIEQQVLKPFSEIAQIKLDTTDLSPLQARRTVNLLLNLHFPFETNSYEKLVDHVVSDFFRSFADVPLIQDILSQLDATRDFLNLQQQYAEAIDAAKVTASNARIFLIGEGSSLSALQSAAWLLHKGYRQILNVQRIPSSDLRFTDISNGIVIMCSNSGNSAEIKQNIEEGRFDEAKLVIGLTNHEDSVVGEYCKEHGVLFPLHVPVEKPIAATVSVTKSILIASAALAKIGELLGEPEVYDQFFEDAANLPGLLRNVFTQRRVNAIAHVAKILARGMAKSRHGYITAAGFLSECLLAEASLKAKELAREHLEPIFNSLFHGPLNPDVGTAIYLEDPLVSMDAMKKHVDKLALYIPTVVTVGPHDFGVPNIFLQQTTPINSLLLHLVTLQLTYFLIGLEHGFSLEEIQYPIRLSKVVLESPLV</sequence>
<feature type="domain" description="SIS" evidence="1">
    <location>
        <begin position="232"/>
        <end position="380"/>
    </location>
</feature>
<dbReference type="EMBL" id="PDSK01000100">
    <property type="protein sequence ID" value="PIE33325.1"/>
    <property type="molecule type" value="Genomic_DNA"/>
</dbReference>
<dbReference type="Proteomes" id="UP000230821">
    <property type="component" value="Unassembled WGS sequence"/>
</dbReference>
<dbReference type="GO" id="GO:1901135">
    <property type="term" value="P:carbohydrate derivative metabolic process"/>
    <property type="evidence" value="ECO:0007669"/>
    <property type="project" value="InterPro"/>
</dbReference>
<dbReference type="InterPro" id="IPR001347">
    <property type="entry name" value="SIS_dom"/>
</dbReference>
<dbReference type="InterPro" id="IPR046348">
    <property type="entry name" value="SIS_dom_sf"/>
</dbReference>